<reference evidence="3" key="1">
    <citation type="journal article" date="2013" name="Proc. Natl. Acad. Sci. U.S.A.">
        <title>Genome structure and metabolic features in the red seaweed Chondrus crispus shed light on evolution of the Archaeplastida.</title>
        <authorList>
            <person name="Collen J."/>
            <person name="Porcel B."/>
            <person name="Carre W."/>
            <person name="Ball S.G."/>
            <person name="Chaparro C."/>
            <person name="Tonon T."/>
            <person name="Barbeyron T."/>
            <person name="Michel G."/>
            <person name="Noel B."/>
            <person name="Valentin K."/>
            <person name="Elias M."/>
            <person name="Artiguenave F."/>
            <person name="Arun A."/>
            <person name="Aury J.M."/>
            <person name="Barbosa-Neto J.F."/>
            <person name="Bothwell J.H."/>
            <person name="Bouget F.Y."/>
            <person name="Brillet L."/>
            <person name="Cabello-Hurtado F."/>
            <person name="Capella-Gutierrez S."/>
            <person name="Charrier B."/>
            <person name="Cladiere L."/>
            <person name="Cock J.M."/>
            <person name="Coelho S.M."/>
            <person name="Colleoni C."/>
            <person name="Czjzek M."/>
            <person name="Da Silva C."/>
            <person name="Delage L."/>
            <person name="Denoeud F."/>
            <person name="Deschamps P."/>
            <person name="Dittami S.M."/>
            <person name="Gabaldon T."/>
            <person name="Gachon C.M."/>
            <person name="Groisillier A."/>
            <person name="Herve C."/>
            <person name="Jabbari K."/>
            <person name="Katinka M."/>
            <person name="Kloareg B."/>
            <person name="Kowalczyk N."/>
            <person name="Labadie K."/>
            <person name="Leblanc C."/>
            <person name="Lopez P.J."/>
            <person name="McLachlan D.H."/>
            <person name="Meslet-Cladiere L."/>
            <person name="Moustafa A."/>
            <person name="Nehr Z."/>
            <person name="Nyvall Collen P."/>
            <person name="Panaud O."/>
            <person name="Partensky F."/>
            <person name="Poulain J."/>
            <person name="Rensing S.A."/>
            <person name="Rousvoal S."/>
            <person name="Samson G."/>
            <person name="Symeonidi A."/>
            <person name="Weissenbach J."/>
            <person name="Zambounis A."/>
            <person name="Wincker P."/>
            <person name="Boyen C."/>
        </authorList>
    </citation>
    <scope>NUCLEOTIDE SEQUENCE [LARGE SCALE GENOMIC DNA]</scope>
    <source>
        <strain evidence="3">cv. Stackhouse</strain>
    </source>
</reference>
<dbReference type="InterPro" id="IPR036397">
    <property type="entry name" value="RNaseH_sf"/>
</dbReference>
<keyword evidence="3" id="KW-1185">Reference proteome</keyword>
<dbReference type="Pfam" id="PF00665">
    <property type="entry name" value="rve"/>
    <property type="match status" value="1"/>
</dbReference>
<dbReference type="InterPro" id="IPR012337">
    <property type="entry name" value="RNaseH-like_sf"/>
</dbReference>
<dbReference type="GO" id="GO:0003676">
    <property type="term" value="F:nucleic acid binding"/>
    <property type="evidence" value="ECO:0007669"/>
    <property type="project" value="InterPro"/>
</dbReference>
<dbReference type="PANTHER" id="PTHR37984:SF15">
    <property type="entry name" value="INTEGRASE CATALYTIC DOMAIN-CONTAINING PROTEIN"/>
    <property type="match status" value="1"/>
</dbReference>
<dbReference type="Proteomes" id="UP000012073">
    <property type="component" value="Unassembled WGS sequence"/>
</dbReference>
<dbReference type="InterPro" id="IPR050951">
    <property type="entry name" value="Retrovirus_Pol_polyprotein"/>
</dbReference>
<protein>
    <recommendedName>
        <fullName evidence="1">Integrase catalytic domain-containing protein</fullName>
    </recommendedName>
</protein>
<dbReference type="AlphaFoldDB" id="R7QG96"/>
<name>R7QG96_CHOCR</name>
<accession>R7QG96</accession>
<dbReference type="GO" id="GO:0015074">
    <property type="term" value="P:DNA integration"/>
    <property type="evidence" value="ECO:0007669"/>
    <property type="project" value="InterPro"/>
</dbReference>
<dbReference type="OrthoDB" id="441971at2759"/>
<dbReference type="GeneID" id="17325117"/>
<feature type="domain" description="Integrase catalytic" evidence="1">
    <location>
        <begin position="33"/>
        <end position="192"/>
    </location>
</feature>
<dbReference type="OMA" id="KIRYLAW"/>
<dbReference type="STRING" id="2769.R7QG96"/>
<dbReference type="PANTHER" id="PTHR37984">
    <property type="entry name" value="PROTEIN CBG26694"/>
    <property type="match status" value="1"/>
</dbReference>
<dbReference type="InterPro" id="IPR001584">
    <property type="entry name" value="Integrase_cat-core"/>
</dbReference>
<dbReference type="Gene3D" id="3.30.420.10">
    <property type="entry name" value="Ribonuclease H-like superfamily/Ribonuclease H"/>
    <property type="match status" value="1"/>
</dbReference>
<evidence type="ECO:0000313" key="2">
    <source>
        <dbReference type="EMBL" id="CDF37532.1"/>
    </source>
</evidence>
<dbReference type="KEGG" id="ccp:CHC_T00005754001"/>
<evidence type="ECO:0000259" key="1">
    <source>
        <dbReference type="PROSITE" id="PS50994"/>
    </source>
</evidence>
<dbReference type="RefSeq" id="XP_005717403.1">
    <property type="nucleotide sequence ID" value="XM_005717346.1"/>
</dbReference>
<evidence type="ECO:0000313" key="3">
    <source>
        <dbReference type="Proteomes" id="UP000012073"/>
    </source>
</evidence>
<dbReference type="PhylomeDB" id="R7QG96"/>
<sequence>MSVDSYSTVRMCPDCAKTRIKLRKHNSELKTFPPSGPLEYIAIDILGELPRTPRGNRYLLVMTDRYSKLTRMVPLKRITAETVAQAFISHWVFVYGAPVKLLSDNGGQFTSRFFLAVCKILSIESVFTTAYHPQTNGHVERFNRTLVSTLRNYLADNQRDWDQYTDALTYGYNCTVNRMIGMKPFDLVLSRTPSPLALQQTPRLDPTASRAQFKIRYLAWLRGLMSTASSNLRTGRERYKQEFDNRIRYPVPDYKVGDQVLVNREAALRSEERTEKNRVNNKLAPQTEVPFPVLQVDDHTVTILRGTGLKDRLSRDRVLKAPQLRSNV</sequence>
<dbReference type="Gramene" id="CDF37532">
    <property type="protein sequence ID" value="CDF37532"/>
    <property type="gene ID" value="CHC_T00005754001"/>
</dbReference>
<proteinExistence type="predicted"/>
<dbReference type="EMBL" id="HG001848">
    <property type="protein sequence ID" value="CDF37532.1"/>
    <property type="molecule type" value="Genomic_DNA"/>
</dbReference>
<gene>
    <name evidence="2" type="ORF">CHC_T00005754001</name>
</gene>
<dbReference type="FunFam" id="3.30.420.10:FF:000032">
    <property type="entry name" value="Retrovirus-related Pol polyprotein from transposon 297-like Protein"/>
    <property type="match status" value="1"/>
</dbReference>
<dbReference type="PROSITE" id="PS50994">
    <property type="entry name" value="INTEGRASE"/>
    <property type="match status" value="1"/>
</dbReference>
<dbReference type="SUPFAM" id="SSF53098">
    <property type="entry name" value="Ribonuclease H-like"/>
    <property type="match status" value="1"/>
</dbReference>
<organism evidence="2 3">
    <name type="scientific">Chondrus crispus</name>
    <name type="common">Carrageen Irish moss</name>
    <name type="synonym">Polymorpha crispa</name>
    <dbReference type="NCBI Taxonomy" id="2769"/>
    <lineage>
        <taxon>Eukaryota</taxon>
        <taxon>Rhodophyta</taxon>
        <taxon>Florideophyceae</taxon>
        <taxon>Rhodymeniophycidae</taxon>
        <taxon>Gigartinales</taxon>
        <taxon>Gigartinaceae</taxon>
        <taxon>Chondrus</taxon>
    </lineage>
</organism>